<feature type="transmembrane region" description="Helical" evidence="2">
    <location>
        <begin position="31"/>
        <end position="53"/>
    </location>
</feature>
<dbReference type="EMBL" id="EF101928">
    <property type="protein sequence ID" value="ABT16489.1"/>
    <property type="molecule type" value="Genomic_DNA"/>
</dbReference>
<proteinExistence type="predicted"/>
<dbReference type="KEGG" id="vg:5470912"/>
<evidence type="ECO:0000256" key="2">
    <source>
        <dbReference type="SAM" id="Phobius"/>
    </source>
</evidence>
<dbReference type="RefSeq" id="YP_001426836.1">
    <property type="nucleotide sequence ID" value="NC_008724.1"/>
</dbReference>
<protein>
    <submittedName>
        <fullName evidence="3">Uncharacterized protein z355R</fullName>
    </submittedName>
</protein>
<keyword evidence="2" id="KW-0472">Membrane</keyword>
<feature type="region of interest" description="Disordered" evidence="1">
    <location>
        <begin position="122"/>
        <end position="149"/>
    </location>
</feature>
<feature type="transmembrane region" description="Helical" evidence="2">
    <location>
        <begin position="74"/>
        <end position="97"/>
    </location>
</feature>
<evidence type="ECO:0000313" key="3">
    <source>
        <dbReference type="EMBL" id="ABT16489.1"/>
    </source>
</evidence>
<dbReference type="GeneID" id="5470912"/>
<organism evidence="3 4">
    <name type="scientific">Chlorovirus heliozoae</name>
    <dbReference type="NCBI Taxonomy" id="322019"/>
    <lineage>
        <taxon>Viruses</taxon>
        <taxon>Varidnaviria</taxon>
        <taxon>Bamfordvirae</taxon>
        <taxon>Nucleocytoviricota</taxon>
        <taxon>Megaviricetes</taxon>
        <taxon>Algavirales</taxon>
        <taxon>Phycodnaviridae</taxon>
        <taxon>Chlorovirus</taxon>
    </lineage>
</organism>
<keyword evidence="2" id="KW-0812">Transmembrane</keyword>
<keyword evidence="2" id="KW-1133">Transmembrane helix</keyword>
<name>A7K8W5_9PHYC</name>
<gene>
    <name evidence="3" type="primary">z355R</name>
    <name evidence="3" type="ORF">ATCV1_z355R</name>
</gene>
<reference evidence="3 4" key="1">
    <citation type="submission" date="2006-09" db="EMBL/GenBank/DDBJ databases">
        <title>Sequence and annotation of the 288-kb ATCV-1 virus that infects an endosymbiotic Chlorella strain of the heliozoon Acanthocystis turfacea.</title>
        <authorList>
            <person name="Fitzgerald L.A."/>
            <person name="Graves M.V."/>
            <person name="Li X."/>
            <person name="Pfitzner A.J.P."/>
            <person name="Hartigan J."/>
            <person name="Van Etten J.L."/>
        </authorList>
    </citation>
    <scope>NUCLEOTIDE SEQUENCE [LARGE SCALE GENOMIC DNA]</scope>
    <source>
        <strain evidence="3 4">ATCV-1</strain>
    </source>
</reference>
<accession>A7K8W5</accession>
<sequence length="176" mass="20382">MNFSTSCSPRNSFAAATIASSFSPVLRVDDFFKIVAFSALTASYLFSCMNSSMSSPSSFFLRFTTERSFWAREIWSLMFTYSLTLCLKISIWLAIYMGGQNIITVLTQMCATHREMKIRRGTRTRCRSSRQTRRACRRPRSPELQNAPSPWQHTRFRRALLHTAEQTWQACRTWTA</sequence>
<feature type="compositionally biased region" description="Basic residues" evidence="1">
    <location>
        <begin position="122"/>
        <end position="139"/>
    </location>
</feature>
<evidence type="ECO:0000256" key="1">
    <source>
        <dbReference type="SAM" id="MobiDB-lite"/>
    </source>
</evidence>
<keyword evidence="4" id="KW-1185">Reference proteome</keyword>
<evidence type="ECO:0000313" key="4">
    <source>
        <dbReference type="Proteomes" id="UP000202420"/>
    </source>
</evidence>
<dbReference type="Proteomes" id="UP000202420">
    <property type="component" value="Segment"/>
</dbReference>